<keyword evidence="3 6" id="KW-0812">Transmembrane</keyword>
<reference evidence="10" key="1">
    <citation type="submission" date="2010-10" db="EMBL/GenBank/DDBJ databases">
        <title>The complete genome of Halanaerobium praevalens DSM 2228.</title>
        <authorList>
            <consortium name="US DOE Joint Genome Institute (JGI-PGF)"/>
            <person name="Lucas S."/>
            <person name="Copeland A."/>
            <person name="Lapidus A."/>
            <person name="Glavina del Rio T."/>
            <person name="Dalin E."/>
            <person name="Tice H."/>
            <person name="Bruce D."/>
            <person name="Goodwin L."/>
            <person name="Pitluck S."/>
            <person name="Kyrpides N."/>
            <person name="Mavromatis K."/>
            <person name="Ivanova N."/>
            <person name="Ovchinnikova G."/>
            <person name="Chertkov O."/>
            <person name="Detter J.C."/>
            <person name="Han C."/>
            <person name="Larimer F."/>
            <person name="Land M."/>
            <person name="Hauser L."/>
            <person name="Markowitz V."/>
            <person name="Cheng J.-F."/>
            <person name="Hugenholtz P."/>
            <person name="Woyke T."/>
            <person name="Wu D."/>
            <person name="Tindall B."/>
            <person name="Pomrenke H.G."/>
            <person name="Brambilla E."/>
            <person name="Klenk H.-P."/>
            <person name="Eisen J.A."/>
        </authorList>
    </citation>
    <scope>NUCLEOTIDE SEQUENCE [LARGE SCALE GENOMIC DNA]</scope>
    <source>
        <strain evidence="10">ATCC 33744 / DSM 2228 / GSL</strain>
    </source>
</reference>
<evidence type="ECO:0000256" key="4">
    <source>
        <dbReference type="ARBA" id="ARBA00022989"/>
    </source>
</evidence>
<proteinExistence type="predicted"/>
<evidence type="ECO:0000256" key="2">
    <source>
        <dbReference type="ARBA" id="ARBA00022618"/>
    </source>
</evidence>
<dbReference type="STRING" id="572479.Hprae_0721"/>
<evidence type="ECO:0000313" key="9">
    <source>
        <dbReference type="EMBL" id="ADO76875.1"/>
    </source>
</evidence>
<evidence type="ECO:0000259" key="8">
    <source>
        <dbReference type="Pfam" id="PF08478"/>
    </source>
</evidence>
<dbReference type="InterPro" id="IPR013685">
    <property type="entry name" value="POTRA_FtsQ_type"/>
</dbReference>
<dbReference type="PANTHER" id="PTHR37820:SF1">
    <property type="entry name" value="CELL DIVISION PROTEIN FTSQ"/>
    <property type="match status" value="1"/>
</dbReference>
<dbReference type="PANTHER" id="PTHR37820">
    <property type="entry name" value="CELL DIVISION PROTEIN DIVIB"/>
    <property type="match status" value="1"/>
</dbReference>
<protein>
    <submittedName>
        <fullName evidence="9">Polypeptide-transport-associated domain protein FtsQ-type</fullName>
    </submittedName>
</protein>
<feature type="domain" description="POTRA" evidence="8">
    <location>
        <begin position="28"/>
        <end position="94"/>
    </location>
</feature>
<dbReference type="Pfam" id="PF03799">
    <property type="entry name" value="FtsQ_DivIB_C"/>
    <property type="match status" value="1"/>
</dbReference>
<keyword evidence="6" id="KW-0472">Membrane</keyword>
<keyword evidence="4 6" id="KW-1133">Transmembrane helix</keyword>
<evidence type="ECO:0000313" key="10">
    <source>
        <dbReference type="Proteomes" id="UP000006866"/>
    </source>
</evidence>
<dbReference type="GO" id="GO:0005886">
    <property type="term" value="C:plasma membrane"/>
    <property type="evidence" value="ECO:0007669"/>
    <property type="project" value="TreeGrafter"/>
</dbReference>
<dbReference type="OrthoDB" id="2111357at2"/>
<dbReference type="Gene3D" id="3.10.20.310">
    <property type="entry name" value="membrane protein fhac"/>
    <property type="match status" value="1"/>
</dbReference>
<evidence type="ECO:0000256" key="6">
    <source>
        <dbReference type="SAM" id="Phobius"/>
    </source>
</evidence>
<evidence type="ECO:0000256" key="3">
    <source>
        <dbReference type="ARBA" id="ARBA00022692"/>
    </source>
</evidence>
<evidence type="ECO:0000256" key="1">
    <source>
        <dbReference type="ARBA" id="ARBA00022475"/>
    </source>
</evidence>
<dbReference type="EMBL" id="CP002175">
    <property type="protein sequence ID" value="ADO76875.1"/>
    <property type="molecule type" value="Genomic_DNA"/>
</dbReference>
<dbReference type="HOGENOM" id="CLU_1178893_0_0_9"/>
<organism evidence="9 10">
    <name type="scientific">Halanaerobium praevalens (strain ATCC 33744 / DSM 2228 / GSL)</name>
    <dbReference type="NCBI Taxonomy" id="572479"/>
    <lineage>
        <taxon>Bacteria</taxon>
        <taxon>Bacillati</taxon>
        <taxon>Bacillota</taxon>
        <taxon>Clostridia</taxon>
        <taxon>Halanaerobiales</taxon>
        <taxon>Halanaerobiaceae</taxon>
        <taxon>Halanaerobium</taxon>
    </lineage>
</organism>
<evidence type="ECO:0000256" key="5">
    <source>
        <dbReference type="ARBA" id="ARBA00023306"/>
    </source>
</evidence>
<reference evidence="9 10" key="2">
    <citation type="journal article" date="2011" name="Stand. Genomic Sci.">
        <title>Complete genome sequence of the extremely halophilic Halanaerobium praevalens type strain (GSL).</title>
        <authorList>
            <person name="Ivanova N."/>
            <person name="Sikorski J."/>
            <person name="Chertkov O."/>
            <person name="Nolan M."/>
            <person name="Lucas S."/>
            <person name="Hammon N."/>
            <person name="Deshpande S."/>
            <person name="Cheng J.F."/>
            <person name="Tapia R."/>
            <person name="Han C."/>
            <person name="Goodwin L."/>
            <person name="Pitluck S."/>
            <person name="Huntemann M."/>
            <person name="Liolios K."/>
            <person name="Pagani I."/>
            <person name="Mavromatis K."/>
            <person name="Ovchinikova G."/>
            <person name="Pati A."/>
            <person name="Chen A."/>
            <person name="Palaniappan K."/>
            <person name="Land M."/>
            <person name="Hauser L."/>
            <person name="Brambilla E.M."/>
            <person name="Kannan K.P."/>
            <person name="Rohde M."/>
            <person name="Tindall B.J."/>
            <person name="Goker M."/>
            <person name="Detter J.C."/>
            <person name="Woyke T."/>
            <person name="Bristow J."/>
            <person name="Eisen J.A."/>
            <person name="Markowitz V."/>
            <person name="Hugenholtz P."/>
            <person name="Kyrpides N.C."/>
            <person name="Klenk H.P."/>
            <person name="Lapidus A."/>
        </authorList>
    </citation>
    <scope>NUCLEOTIDE SEQUENCE [LARGE SCALE GENOMIC DNA]</scope>
    <source>
        <strain evidence="10">ATCC 33744 / DSM 2228 / GSL</strain>
    </source>
</reference>
<gene>
    <name evidence="9" type="ordered locus">Hprae_0721</name>
</gene>
<dbReference type="Proteomes" id="UP000006866">
    <property type="component" value="Chromosome"/>
</dbReference>
<keyword evidence="10" id="KW-1185">Reference proteome</keyword>
<dbReference type="InterPro" id="IPR005548">
    <property type="entry name" value="Cell_div_FtsQ/DivIB_C"/>
</dbReference>
<dbReference type="PATRIC" id="fig|572479.3.peg.728"/>
<dbReference type="InterPro" id="IPR050487">
    <property type="entry name" value="FtsQ_DivIB"/>
</dbReference>
<evidence type="ECO:0000259" key="7">
    <source>
        <dbReference type="Pfam" id="PF03799"/>
    </source>
</evidence>
<sequence>MEKKYQFIFMIILFIFLTFLSFLFSPFFHIRNFIFHSRDNFNKNNLRKSINQFYGNNLLFLDEEELKVKLLEHNLISEVKIEKNFPSKVHIIIETRKGVAWINNNGQKFIFSADGIIIEQKKNNFNVDLPKLEGFAYYFEDDKIKLPLASQAILDVLNKFEIEFLAKMKKITYQDNVFKLYLSNGSGVNLGQGTKLEEKFAILNSILNKQEENKIDYINLQVIKHPVIKLK</sequence>
<feature type="transmembrane region" description="Helical" evidence="6">
    <location>
        <begin position="7"/>
        <end position="28"/>
    </location>
</feature>
<keyword evidence="5" id="KW-0131">Cell cycle</keyword>
<dbReference type="Pfam" id="PF08478">
    <property type="entry name" value="POTRA_1"/>
    <property type="match status" value="1"/>
</dbReference>
<dbReference type="GO" id="GO:0051301">
    <property type="term" value="P:cell division"/>
    <property type="evidence" value="ECO:0007669"/>
    <property type="project" value="UniProtKB-KW"/>
</dbReference>
<dbReference type="KEGG" id="hpk:Hprae_0721"/>
<feature type="domain" description="Cell division protein FtsQ/DivIB C-terminal" evidence="7">
    <location>
        <begin position="101"/>
        <end position="220"/>
    </location>
</feature>
<keyword evidence="1" id="KW-1003">Cell membrane</keyword>
<keyword evidence="2" id="KW-0132">Cell division</keyword>
<dbReference type="AlphaFoldDB" id="E3DQH9"/>
<accession>E3DQH9</accession>
<name>E3DQH9_HALPG</name>
<dbReference type="RefSeq" id="WP_014552908.1">
    <property type="nucleotide sequence ID" value="NC_017455.1"/>
</dbReference>
<dbReference type="eggNOG" id="COG1589">
    <property type="taxonomic scope" value="Bacteria"/>
</dbReference>